<dbReference type="PANTHER" id="PTHR44019">
    <property type="entry name" value="WD REPEAT-CONTAINING PROTEIN 55"/>
    <property type="match status" value="1"/>
</dbReference>
<dbReference type="InterPro" id="IPR015943">
    <property type="entry name" value="WD40/YVTN_repeat-like_dom_sf"/>
</dbReference>
<feature type="repeat" description="WD" evidence="3">
    <location>
        <begin position="177"/>
        <end position="212"/>
    </location>
</feature>
<dbReference type="InterPro" id="IPR001680">
    <property type="entry name" value="WD40_rpt"/>
</dbReference>
<dbReference type="InterPro" id="IPR036322">
    <property type="entry name" value="WD40_repeat_dom_sf"/>
</dbReference>
<organism evidence="5 6">
    <name type="scientific">Perkinsus olseni</name>
    <name type="common">Perkinsus atlanticus</name>
    <dbReference type="NCBI Taxonomy" id="32597"/>
    <lineage>
        <taxon>Eukaryota</taxon>
        <taxon>Sar</taxon>
        <taxon>Alveolata</taxon>
        <taxon>Perkinsozoa</taxon>
        <taxon>Perkinsea</taxon>
        <taxon>Perkinsida</taxon>
        <taxon>Perkinsidae</taxon>
        <taxon>Perkinsus</taxon>
    </lineage>
</organism>
<dbReference type="PROSITE" id="PS50082">
    <property type="entry name" value="WD_REPEATS_2"/>
    <property type="match status" value="3"/>
</dbReference>
<evidence type="ECO:0000256" key="4">
    <source>
        <dbReference type="SAM" id="MobiDB-lite"/>
    </source>
</evidence>
<dbReference type="PRINTS" id="PR00320">
    <property type="entry name" value="GPROTEINBRPT"/>
</dbReference>
<sequence length="434" mass="46434">MSAAAGECSSAPVPINPGLSIARVFKGHKGPVTRAVPVPSGGAGFSQYASSGGDGSVIIWSTKHNTRPLRCEGHSDRVTAVAADASGRWIASAGVDKTDLMLTCSDDKTVKLWKMPVGGDRKAANLQDRKFLCSLVGHSNWVLTCAFSADAASAVSGGEDRTVRVWDIETKTNFACFYDNTLSVRSVTFSPVTPQLVGAAGDDGSINFWDTRLPTGKQLVQRYSPAHDRGSVLSIALRPDNGHLLASGGRQGDIRLWDLREGRRIACVAQGKAEAAARLPPVNSVRWCQDVDGRYELIIGSADGQVYIWDIEDSIILPMRAPTPVLADPRPSEGPLRGYSTSPAPVAFTRSEAAATMSRTLDLGSVTTEAVPKAMEAVGDQLLRTMELIEKRVQLMEDKVANLELNLRAPQSPLKLENMPRDANQAVPDETTGA</sequence>
<keyword evidence="1 3" id="KW-0853">WD repeat</keyword>
<evidence type="ECO:0000313" key="6">
    <source>
        <dbReference type="Proteomes" id="UP000553632"/>
    </source>
</evidence>
<keyword evidence="2" id="KW-0677">Repeat</keyword>
<dbReference type="PROSITE" id="PS00678">
    <property type="entry name" value="WD_REPEATS_1"/>
    <property type="match status" value="3"/>
</dbReference>
<feature type="repeat" description="WD" evidence="3">
    <location>
        <begin position="225"/>
        <end position="267"/>
    </location>
</feature>
<dbReference type="CDD" id="cd00200">
    <property type="entry name" value="WD40"/>
    <property type="match status" value="1"/>
</dbReference>
<feature type="repeat" description="WD" evidence="3">
    <location>
        <begin position="135"/>
        <end position="170"/>
    </location>
</feature>
<proteinExistence type="predicted"/>
<dbReference type="InterPro" id="IPR019775">
    <property type="entry name" value="WD40_repeat_CS"/>
</dbReference>
<dbReference type="AlphaFoldDB" id="A0A7J6RIG8"/>
<protein>
    <submittedName>
        <fullName evidence="5">POC1 centriolar protein A</fullName>
    </submittedName>
</protein>
<accession>A0A7J6RIG8</accession>
<dbReference type="SUPFAM" id="SSF50978">
    <property type="entry name" value="WD40 repeat-like"/>
    <property type="match status" value="1"/>
</dbReference>
<dbReference type="Gene3D" id="2.130.10.10">
    <property type="entry name" value="YVTN repeat-like/Quinoprotein amine dehydrogenase"/>
    <property type="match status" value="2"/>
</dbReference>
<evidence type="ECO:0000313" key="5">
    <source>
        <dbReference type="EMBL" id="KAF4720131.1"/>
    </source>
</evidence>
<comment type="caution">
    <text evidence="5">The sequence shown here is derived from an EMBL/GenBank/DDBJ whole genome shotgun (WGS) entry which is preliminary data.</text>
</comment>
<dbReference type="EMBL" id="JABANO010025489">
    <property type="protein sequence ID" value="KAF4720131.1"/>
    <property type="molecule type" value="Genomic_DNA"/>
</dbReference>
<dbReference type="Pfam" id="PF00400">
    <property type="entry name" value="WD40"/>
    <property type="match status" value="6"/>
</dbReference>
<dbReference type="InterPro" id="IPR020472">
    <property type="entry name" value="WD40_PAC1"/>
</dbReference>
<name>A0A7J6RIG8_PEROL</name>
<evidence type="ECO:0000256" key="1">
    <source>
        <dbReference type="ARBA" id="ARBA00022574"/>
    </source>
</evidence>
<dbReference type="Proteomes" id="UP000553632">
    <property type="component" value="Unassembled WGS sequence"/>
</dbReference>
<dbReference type="PROSITE" id="PS50294">
    <property type="entry name" value="WD_REPEATS_REGION"/>
    <property type="match status" value="2"/>
</dbReference>
<feature type="region of interest" description="Disordered" evidence="4">
    <location>
        <begin position="415"/>
        <end position="434"/>
    </location>
</feature>
<dbReference type="PANTHER" id="PTHR44019:SF8">
    <property type="entry name" value="POC1 CENTRIOLAR PROTEIN HOMOLOG"/>
    <property type="match status" value="1"/>
</dbReference>
<dbReference type="InterPro" id="IPR050505">
    <property type="entry name" value="WDR55/POC1"/>
</dbReference>
<evidence type="ECO:0000256" key="3">
    <source>
        <dbReference type="PROSITE-ProRule" id="PRU00221"/>
    </source>
</evidence>
<reference evidence="5 6" key="1">
    <citation type="submission" date="2020-04" db="EMBL/GenBank/DDBJ databases">
        <title>Perkinsus olseni comparative genomics.</title>
        <authorList>
            <person name="Bogema D.R."/>
        </authorList>
    </citation>
    <scope>NUCLEOTIDE SEQUENCE [LARGE SCALE GENOMIC DNA]</scope>
    <source>
        <strain evidence="5 6">ATCC PRA-207</strain>
    </source>
</reference>
<keyword evidence="6" id="KW-1185">Reference proteome</keyword>
<dbReference type="SMART" id="SM00320">
    <property type="entry name" value="WD40"/>
    <property type="match status" value="6"/>
</dbReference>
<evidence type="ECO:0000256" key="2">
    <source>
        <dbReference type="ARBA" id="ARBA00022737"/>
    </source>
</evidence>
<gene>
    <name evidence="5" type="primary">POC1A_1</name>
    <name evidence="5" type="ORF">FOZ63_030512</name>
</gene>